<dbReference type="InterPro" id="IPR036388">
    <property type="entry name" value="WH-like_DNA-bd_sf"/>
</dbReference>
<feature type="compositionally biased region" description="Basic and acidic residues" evidence="2">
    <location>
        <begin position="92"/>
        <end position="107"/>
    </location>
</feature>
<dbReference type="Gene3D" id="1.10.10.10">
    <property type="entry name" value="Winged helix-like DNA-binding domain superfamily/Winged helix DNA-binding domain"/>
    <property type="match status" value="1"/>
</dbReference>
<dbReference type="PANTHER" id="PTHR10910">
    <property type="entry name" value="EUKARYOTE SPECIFIC DSRNA BINDING PROTEIN"/>
    <property type="match status" value="1"/>
</dbReference>
<protein>
    <submittedName>
        <fullName evidence="5">Uncharacterized protein</fullName>
    </submittedName>
</protein>
<dbReference type="AlphaFoldDB" id="A0A0G4HHZ9"/>
<feature type="region of interest" description="Disordered" evidence="2">
    <location>
        <begin position="136"/>
        <end position="167"/>
    </location>
</feature>
<feature type="compositionally biased region" description="Polar residues" evidence="2">
    <location>
        <begin position="70"/>
        <end position="80"/>
    </location>
</feature>
<feature type="region of interest" description="Disordered" evidence="2">
    <location>
        <begin position="462"/>
        <end position="505"/>
    </location>
</feature>
<proteinExistence type="predicted"/>
<feature type="compositionally biased region" description="Low complexity" evidence="2">
    <location>
        <begin position="109"/>
        <end position="118"/>
    </location>
</feature>
<evidence type="ECO:0000259" key="3">
    <source>
        <dbReference type="PROSITE" id="PS50139"/>
    </source>
</evidence>
<dbReference type="GO" id="GO:0006396">
    <property type="term" value="P:RNA processing"/>
    <property type="evidence" value="ECO:0007669"/>
    <property type="project" value="InterPro"/>
</dbReference>
<dbReference type="SMART" id="SM00552">
    <property type="entry name" value="ADEAMc"/>
    <property type="match status" value="1"/>
</dbReference>
<reference evidence="5" key="1">
    <citation type="submission" date="2014-11" db="EMBL/GenBank/DDBJ databases">
        <authorList>
            <person name="Otto D Thomas"/>
            <person name="Naeem Raeece"/>
        </authorList>
    </citation>
    <scope>NUCLEOTIDE SEQUENCE</scope>
</reference>
<evidence type="ECO:0000256" key="2">
    <source>
        <dbReference type="SAM" id="MobiDB-lite"/>
    </source>
</evidence>
<keyword evidence="1" id="KW-0694">RNA-binding</keyword>
<feature type="region of interest" description="Disordered" evidence="2">
    <location>
        <begin position="57"/>
        <end position="118"/>
    </location>
</feature>
<dbReference type="GO" id="GO:0008251">
    <property type="term" value="F:tRNA-specific adenosine deaminase activity"/>
    <property type="evidence" value="ECO:0007669"/>
    <property type="project" value="TreeGrafter"/>
</dbReference>
<feature type="compositionally biased region" description="Basic and acidic residues" evidence="2">
    <location>
        <begin position="148"/>
        <end position="157"/>
    </location>
</feature>
<dbReference type="InterPro" id="IPR002466">
    <property type="entry name" value="A_deamin"/>
</dbReference>
<dbReference type="PANTHER" id="PTHR10910:SF107">
    <property type="entry name" value="DOUBLE-STRANDED RNA-SPECIFIC ADENOSINE DEAMINASE"/>
    <property type="match status" value="1"/>
</dbReference>
<name>A0A0G4HHZ9_9ALVE</name>
<dbReference type="PROSITE" id="PS50139">
    <property type="entry name" value="Z_BINDING"/>
    <property type="match status" value="1"/>
</dbReference>
<accession>A0A0G4HHZ9</accession>
<dbReference type="InterPro" id="IPR042371">
    <property type="entry name" value="Z_dom"/>
</dbReference>
<dbReference type="GO" id="GO:0003726">
    <property type="term" value="F:double-stranded RNA adenosine deaminase activity"/>
    <property type="evidence" value="ECO:0007669"/>
    <property type="project" value="InterPro"/>
</dbReference>
<feature type="domain" description="A to I editase" evidence="4">
    <location>
        <begin position="163"/>
        <end position="453"/>
    </location>
</feature>
<sequence length="505" mass="53804">MAGEGVREKILSFMVHNSAEPLSTLAIGKAAVGKDATKKAVNPTLYALEKKKKVRKVQDTPPLRVFVNRPGTQSFPNNLPSDYRSHGQVRGGEGERESGGGALERRRSSASSERVGAGAQLGHSVFLSRSFRRRTVTSSAQGSASADTAKEREREEAPSSQSSSQSVSDCIFVLHDDGSVSLRPDIRVHLYVSEPPCGDATKFQSRSMPSQDRGETSDGLAPLVPLTFRGGEGGSVNQMGSSAEGSILGMGRLLSKKTDGEGTHPVQLPARPSYEELLNGRARPQLMCCSDKVLKWRSCGLSGALLSLFLSNPLSVPLYSVTVGGAFSDLSHVSRALDTRLNTLESHPAAASEIVVQQTDKSQSLTETSCASSSSERVFLFVGHCPSFESRLSVNKRVKTSPGSLNWYLAGEGGEWVDAGTGRQSKRGAVADDAPVSSRLSKLSMMREFEELARNLLMDSRKVSPPAQSVGMEGGGEPSESVLPAARLPVSVVLEGEEGGQGEDR</sequence>
<dbReference type="GO" id="GO:0003725">
    <property type="term" value="F:double-stranded RNA binding"/>
    <property type="evidence" value="ECO:0007669"/>
    <property type="project" value="TreeGrafter"/>
</dbReference>
<dbReference type="VEuPathDB" id="CryptoDB:Cvel_27768"/>
<dbReference type="GO" id="GO:0006382">
    <property type="term" value="P:adenosine to inosine editing"/>
    <property type="evidence" value="ECO:0007669"/>
    <property type="project" value="TreeGrafter"/>
</dbReference>
<dbReference type="EMBL" id="CDMZ01002758">
    <property type="protein sequence ID" value="CEM43779.1"/>
    <property type="molecule type" value="Genomic_DNA"/>
</dbReference>
<evidence type="ECO:0000313" key="5">
    <source>
        <dbReference type="EMBL" id="CEM43779.1"/>
    </source>
</evidence>
<gene>
    <name evidence="5" type="ORF">Cvel_27768</name>
</gene>
<dbReference type="GO" id="GO:0005730">
    <property type="term" value="C:nucleolus"/>
    <property type="evidence" value="ECO:0007669"/>
    <property type="project" value="TreeGrafter"/>
</dbReference>
<dbReference type="GO" id="GO:0005737">
    <property type="term" value="C:cytoplasm"/>
    <property type="evidence" value="ECO:0007669"/>
    <property type="project" value="TreeGrafter"/>
</dbReference>
<feature type="compositionally biased region" description="Acidic residues" evidence="2">
    <location>
        <begin position="495"/>
        <end position="505"/>
    </location>
</feature>
<dbReference type="PROSITE" id="PS50141">
    <property type="entry name" value="A_DEAMIN_EDITASE"/>
    <property type="match status" value="1"/>
</dbReference>
<evidence type="ECO:0000256" key="1">
    <source>
        <dbReference type="ARBA" id="ARBA00022884"/>
    </source>
</evidence>
<evidence type="ECO:0000259" key="4">
    <source>
        <dbReference type="PROSITE" id="PS50141"/>
    </source>
</evidence>
<feature type="domain" description="Z-binding" evidence="3">
    <location>
        <begin position="1"/>
        <end position="68"/>
    </location>
</feature>
<organism evidence="5">
    <name type="scientific">Chromera velia CCMP2878</name>
    <dbReference type="NCBI Taxonomy" id="1169474"/>
    <lineage>
        <taxon>Eukaryota</taxon>
        <taxon>Sar</taxon>
        <taxon>Alveolata</taxon>
        <taxon>Colpodellida</taxon>
        <taxon>Chromeraceae</taxon>
        <taxon>Chromera</taxon>
    </lineage>
</organism>
<feature type="region of interest" description="Disordered" evidence="2">
    <location>
        <begin position="200"/>
        <end position="221"/>
    </location>
</feature>
<dbReference type="Pfam" id="PF02137">
    <property type="entry name" value="A_deamin"/>
    <property type="match status" value="1"/>
</dbReference>
<dbReference type="Pfam" id="PF02295">
    <property type="entry name" value="z-alpha"/>
    <property type="match status" value="1"/>
</dbReference>